<dbReference type="Proteomes" id="UP000236248">
    <property type="component" value="Chromosome NCAV"/>
</dbReference>
<accession>A0A2K5APS9</accession>
<evidence type="ECO:0000256" key="1">
    <source>
        <dbReference type="SAM" id="Phobius"/>
    </source>
</evidence>
<organism evidence="2 3">
    <name type="scientific">Candidatus Nitrosocaldus cavascurensis</name>
    <dbReference type="NCBI Taxonomy" id="2058097"/>
    <lineage>
        <taxon>Archaea</taxon>
        <taxon>Nitrososphaerota</taxon>
        <taxon>Nitrososphaeria</taxon>
        <taxon>Candidatus Nitrosocaldales</taxon>
        <taxon>Candidatus Nitrosocaldaceae</taxon>
        <taxon>Candidatus Nitrosocaldus</taxon>
    </lineage>
</organism>
<evidence type="ECO:0000313" key="3">
    <source>
        <dbReference type="Proteomes" id="UP000236248"/>
    </source>
</evidence>
<keyword evidence="1" id="KW-1133">Transmembrane helix</keyword>
<dbReference type="RefSeq" id="WP_103287534.1">
    <property type="nucleotide sequence ID" value="NZ_LT981265.1"/>
</dbReference>
<keyword evidence="3" id="KW-1185">Reference proteome</keyword>
<sequence length="185" mass="22396">MNVLKWRPRRNSRLVEKVITCIGTDSKSKEDLIKLFNDVHKLTVIMNRLKRDNIICSSINYPCRYSLTQYGRWLFICYMLNIRPVQLVILALLYNNYNRSIYKGLEWIVPVIKHEIIKLLSSFNYDDEYAWKQVKILCKRGLCRYYGREGIVLEPSTYYMLREWHHEIYALYEHLRSVNRYEVCI</sequence>
<proteinExistence type="predicted"/>
<reference evidence="3" key="1">
    <citation type="submission" date="2018-01" db="EMBL/GenBank/DDBJ databases">
        <authorList>
            <person name="Kerou L M."/>
        </authorList>
    </citation>
    <scope>NUCLEOTIDE SEQUENCE [LARGE SCALE GENOMIC DNA]</scope>
    <source>
        <strain evidence="3">SCU2</strain>
    </source>
</reference>
<dbReference type="KEGG" id="ncv:NCAV_0456"/>
<protein>
    <submittedName>
        <fullName evidence="2">Uncharacterized protein</fullName>
    </submittedName>
</protein>
<evidence type="ECO:0000313" key="2">
    <source>
        <dbReference type="EMBL" id="SPC33650.1"/>
    </source>
</evidence>
<feature type="transmembrane region" description="Helical" evidence="1">
    <location>
        <begin position="73"/>
        <end position="94"/>
    </location>
</feature>
<gene>
    <name evidence="2" type="ORF">NCAV_0456</name>
</gene>
<dbReference type="GeneID" id="41594549"/>
<keyword evidence="1" id="KW-0812">Transmembrane</keyword>
<keyword evidence="1" id="KW-0472">Membrane</keyword>
<dbReference type="EMBL" id="LT981265">
    <property type="protein sequence ID" value="SPC33650.1"/>
    <property type="molecule type" value="Genomic_DNA"/>
</dbReference>
<name>A0A2K5APS9_9ARCH</name>
<dbReference type="AlphaFoldDB" id="A0A2K5APS9"/>